<gene>
    <name evidence="10" type="ORF">AS888_10070</name>
</gene>
<evidence type="ECO:0000256" key="8">
    <source>
        <dbReference type="ARBA" id="ARBA00022909"/>
    </source>
</evidence>
<evidence type="ECO:0000313" key="11">
    <source>
        <dbReference type="Proteomes" id="UP000064189"/>
    </source>
</evidence>
<sequence length="175" mass="20126">MVNIAYLSIGSNLGDRLDIFRKAFQLLTENPHIMLVATSSFYETDPVGYADQDCFLNAVLKVETDLHPEELLHVCMQIEQTLGRKREIRWGPRTLDLDILLYNHENIETEILSVPHPRMHERAFVIVPLMEVDPDIRLPHMHAPLSDLLEQIPDKEGVRLWKVKNGEGAFALFES</sequence>
<evidence type="ECO:0000259" key="9">
    <source>
        <dbReference type="PROSITE" id="PS00794"/>
    </source>
</evidence>
<dbReference type="GO" id="GO:0005524">
    <property type="term" value="F:ATP binding"/>
    <property type="evidence" value="ECO:0007669"/>
    <property type="project" value="UniProtKB-KW"/>
</dbReference>
<dbReference type="InterPro" id="IPR035907">
    <property type="entry name" value="Hppk_sf"/>
</dbReference>
<dbReference type="RefSeq" id="WP_061144005.1">
    <property type="nucleotide sequence ID" value="NZ_LNNH01000048.1"/>
</dbReference>
<keyword evidence="8" id="KW-0289">Folate biosynthesis</keyword>
<reference evidence="10 11" key="1">
    <citation type="submission" date="2015-11" db="EMBL/GenBank/DDBJ databases">
        <title>Genome Sequence of Bacillus simplex strain VanAntwerpen2.</title>
        <authorList>
            <person name="Couger M.B."/>
        </authorList>
    </citation>
    <scope>NUCLEOTIDE SEQUENCE [LARGE SCALE GENOMIC DNA]</scope>
    <source>
        <strain evidence="10 11">VanAntwerpen02</strain>
    </source>
</reference>
<dbReference type="PANTHER" id="PTHR43071">
    <property type="entry name" value="2-AMINO-4-HYDROXY-6-HYDROXYMETHYLDIHYDROPTERIDINE PYROPHOSPHOKINASE"/>
    <property type="match status" value="1"/>
</dbReference>
<dbReference type="InterPro" id="IPR000550">
    <property type="entry name" value="Hppk"/>
</dbReference>
<evidence type="ECO:0000256" key="7">
    <source>
        <dbReference type="ARBA" id="ARBA00022840"/>
    </source>
</evidence>
<comment type="catalytic activity">
    <reaction evidence="1">
        <text>6-hydroxymethyl-7,8-dihydropterin + ATP = (7,8-dihydropterin-6-yl)methyl diphosphate + AMP + H(+)</text>
        <dbReference type="Rhea" id="RHEA:11412"/>
        <dbReference type="ChEBI" id="CHEBI:15378"/>
        <dbReference type="ChEBI" id="CHEBI:30616"/>
        <dbReference type="ChEBI" id="CHEBI:44841"/>
        <dbReference type="ChEBI" id="CHEBI:72950"/>
        <dbReference type="ChEBI" id="CHEBI:456215"/>
        <dbReference type="EC" id="2.7.6.3"/>
    </reaction>
</comment>
<name>A0A109MTA3_9BACI</name>
<dbReference type="PANTHER" id="PTHR43071:SF1">
    <property type="entry name" value="2-AMINO-4-HYDROXY-6-HYDROXYMETHYLDIHYDROPTERIDINE PYROPHOSPHOKINASE"/>
    <property type="match status" value="1"/>
</dbReference>
<dbReference type="EMBL" id="LNNH01000048">
    <property type="protein sequence ID" value="KWW12431.1"/>
    <property type="molecule type" value="Genomic_DNA"/>
</dbReference>
<protein>
    <recommendedName>
        <fullName evidence="3">2-amino-4-hydroxy-6-hydroxymethyldihydropteridine diphosphokinase</fullName>
        <ecNumber evidence="3">2.7.6.3</ecNumber>
    </recommendedName>
</protein>
<comment type="pathway">
    <text evidence="2">Cofactor biosynthesis; tetrahydrofolate biosynthesis; 2-amino-4-hydroxy-6-hydroxymethyl-7,8-dihydropteridine diphosphate from 7,8-dihydroneopterin triphosphate: step 4/4.</text>
</comment>
<dbReference type="GO" id="GO:0016301">
    <property type="term" value="F:kinase activity"/>
    <property type="evidence" value="ECO:0007669"/>
    <property type="project" value="UniProtKB-KW"/>
</dbReference>
<keyword evidence="6 10" id="KW-0418">Kinase</keyword>
<dbReference type="SUPFAM" id="SSF55083">
    <property type="entry name" value="6-hydroxymethyl-7,8-dihydropterin pyrophosphokinase, HPPK"/>
    <property type="match status" value="1"/>
</dbReference>
<dbReference type="PROSITE" id="PS00794">
    <property type="entry name" value="HPPK"/>
    <property type="match status" value="1"/>
</dbReference>
<organism evidence="10 11">
    <name type="scientific">Peribacillus simplex</name>
    <dbReference type="NCBI Taxonomy" id="1478"/>
    <lineage>
        <taxon>Bacteria</taxon>
        <taxon>Bacillati</taxon>
        <taxon>Bacillota</taxon>
        <taxon>Bacilli</taxon>
        <taxon>Bacillales</taxon>
        <taxon>Bacillaceae</taxon>
        <taxon>Peribacillus</taxon>
    </lineage>
</organism>
<evidence type="ECO:0000256" key="1">
    <source>
        <dbReference type="ARBA" id="ARBA00000198"/>
    </source>
</evidence>
<keyword evidence="11" id="KW-1185">Reference proteome</keyword>
<dbReference type="CDD" id="cd00483">
    <property type="entry name" value="HPPK"/>
    <property type="match status" value="1"/>
</dbReference>
<accession>A0A109MTA3</accession>
<dbReference type="EC" id="2.7.6.3" evidence="3"/>
<dbReference type="GO" id="GO:0046656">
    <property type="term" value="P:folic acid biosynthetic process"/>
    <property type="evidence" value="ECO:0007669"/>
    <property type="project" value="UniProtKB-KW"/>
</dbReference>
<dbReference type="NCBIfam" id="TIGR01498">
    <property type="entry name" value="folK"/>
    <property type="match status" value="1"/>
</dbReference>
<evidence type="ECO:0000256" key="2">
    <source>
        <dbReference type="ARBA" id="ARBA00005051"/>
    </source>
</evidence>
<dbReference type="GO" id="GO:0003848">
    <property type="term" value="F:2-amino-4-hydroxy-6-hydroxymethyldihydropteridine diphosphokinase activity"/>
    <property type="evidence" value="ECO:0007669"/>
    <property type="project" value="UniProtKB-EC"/>
</dbReference>
<dbReference type="Pfam" id="PF01288">
    <property type="entry name" value="HPPK"/>
    <property type="match status" value="1"/>
</dbReference>
<dbReference type="UniPathway" id="UPA00077">
    <property type="reaction ID" value="UER00155"/>
</dbReference>
<feature type="domain" description="7,8-dihydro-6-hydroxymethylpterin-pyrophosphokinase" evidence="9">
    <location>
        <begin position="89"/>
        <end position="100"/>
    </location>
</feature>
<dbReference type="Gene3D" id="3.30.70.560">
    <property type="entry name" value="7,8-Dihydro-6-hydroxymethylpterin-pyrophosphokinase HPPK"/>
    <property type="match status" value="1"/>
</dbReference>
<evidence type="ECO:0000256" key="6">
    <source>
        <dbReference type="ARBA" id="ARBA00022777"/>
    </source>
</evidence>
<evidence type="ECO:0000256" key="4">
    <source>
        <dbReference type="ARBA" id="ARBA00022679"/>
    </source>
</evidence>
<keyword evidence="4" id="KW-0808">Transferase</keyword>
<comment type="caution">
    <text evidence="10">The sequence shown here is derived from an EMBL/GenBank/DDBJ whole genome shotgun (WGS) entry which is preliminary data.</text>
</comment>
<evidence type="ECO:0000256" key="5">
    <source>
        <dbReference type="ARBA" id="ARBA00022741"/>
    </source>
</evidence>
<keyword evidence="5" id="KW-0547">Nucleotide-binding</keyword>
<dbReference type="Proteomes" id="UP000064189">
    <property type="component" value="Unassembled WGS sequence"/>
</dbReference>
<keyword evidence="7" id="KW-0067">ATP-binding</keyword>
<evidence type="ECO:0000256" key="3">
    <source>
        <dbReference type="ARBA" id="ARBA00013253"/>
    </source>
</evidence>
<evidence type="ECO:0000313" key="10">
    <source>
        <dbReference type="EMBL" id="KWW12431.1"/>
    </source>
</evidence>
<dbReference type="GO" id="GO:0046654">
    <property type="term" value="P:tetrahydrofolate biosynthetic process"/>
    <property type="evidence" value="ECO:0007669"/>
    <property type="project" value="UniProtKB-UniPathway"/>
</dbReference>
<dbReference type="AlphaFoldDB" id="A0A109MTA3"/>
<proteinExistence type="predicted"/>